<proteinExistence type="predicted"/>
<evidence type="ECO:0000313" key="1">
    <source>
        <dbReference type="EMBL" id="PXX97867.1"/>
    </source>
</evidence>
<evidence type="ECO:0000313" key="2">
    <source>
        <dbReference type="Proteomes" id="UP000248079"/>
    </source>
</evidence>
<accession>A0A2V4A7H4</accession>
<dbReference type="OrthoDB" id="1120195at2"/>
<reference evidence="1 2" key="1">
    <citation type="submission" date="2018-05" db="EMBL/GenBank/DDBJ databases">
        <title>Marinifilum breve JC075T sp. nov., a marine bacterium isolated from Yongle Blue Hole in the South China Sea.</title>
        <authorList>
            <person name="Fu T."/>
        </authorList>
    </citation>
    <scope>NUCLEOTIDE SEQUENCE [LARGE SCALE GENOMIC DNA]</scope>
    <source>
        <strain evidence="1 2">JC075</strain>
    </source>
</reference>
<comment type="caution">
    <text evidence="1">The sequence shown here is derived from an EMBL/GenBank/DDBJ whole genome shotgun (WGS) entry which is preliminary data.</text>
</comment>
<keyword evidence="2" id="KW-1185">Reference proteome</keyword>
<dbReference type="RefSeq" id="WP_110362231.1">
    <property type="nucleotide sequence ID" value="NZ_QFLI01000009.1"/>
</dbReference>
<gene>
    <name evidence="1" type="ORF">DF185_18035</name>
</gene>
<name>A0A2V4A7H4_9BACT</name>
<dbReference type="Proteomes" id="UP000248079">
    <property type="component" value="Unassembled WGS sequence"/>
</dbReference>
<protein>
    <submittedName>
        <fullName evidence="1">Uncharacterized protein</fullName>
    </submittedName>
</protein>
<organism evidence="1 2">
    <name type="scientific">Marinifilum breve</name>
    <dbReference type="NCBI Taxonomy" id="2184082"/>
    <lineage>
        <taxon>Bacteria</taxon>
        <taxon>Pseudomonadati</taxon>
        <taxon>Bacteroidota</taxon>
        <taxon>Bacteroidia</taxon>
        <taxon>Marinilabiliales</taxon>
        <taxon>Marinifilaceae</taxon>
    </lineage>
</organism>
<sequence length="126" mass="15132">MNLPDYKNLSIEPYRNREEIIRQVAAQIEKDFAQFGLEVQFSGEVDYAYEELFSQLREHLIWLLDRDYHRLVLLLYQIDLSEKQIMQAEAQYPDVPKSDLLAELVILRELKKVLIRNYFKENPDKL</sequence>
<dbReference type="AlphaFoldDB" id="A0A2V4A7H4"/>
<dbReference type="EMBL" id="QFLI01000009">
    <property type="protein sequence ID" value="PXX97867.1"/>
    <property type="molecule type" value="Genomic_DNA"/>
</dbReference>